<dbReference type="EMBL" id="JAHKRT010000002">
    <property type="protein sequence ID" value="MBU3077160.1"/>
    <property type="molecule type" value="Genomic_DNA"/>
</dbReference>
<proteinExistence type="predicted"/>
<dbReference type="Proteomes" id="UP000776276">
    <property type="component" value="Unassembled WGS sequence"/>
</dbReference>
<keyword evidence="2 4" id="KW-0548">Nucleotidyltransferase</keyword>
<dbReference type="NCBIfam" id="NF003950">
    <property type="entry name" value="PRK05450.1-3"/>
    <property type="match status" value="1"/>
</dbReference>
<accession>A0ABS6BFT8</accession>
<evidence type="ECO:0000256" key="2">
    <source>
        <dbReference type="ARBA" id="ARBA00022695"/>
    </source>
</evidence>
<dbReference type="EC" id="2.7.7.38" evidence="4"/>
<reference evidence="4 5" key="1">
    <citation type="submission" date="2021-06" db="EMBL/GenBank/DDBJ databases">
        <title>Sphingomonas sp. XMGL2, whole genome shotgun sequencing project.</title>
        <authorList>
            <person name="Zhao G."/>
            <person name="Shen L."/>
        </authorList>
    </citation>
    <scope>NUCLEOTIDE SEQUENCE [LARGE SCALE GENOMIC DNA]</scope>
    <source>
        <strain evidence="4 5">XMGL2</strain>
    </source>
</reference>
<protein>
    <submittedName>
        <fullName evidence="4">3-deoxy-manno-octulosonate cytidylyltransferase</fullName>
        <ecNumber evidence="4">2.7.7.38</ecNumber>
    </submittedName>
</protein>
<evidence type="ECO:0000256" key="1">
    <source>
        <dbReference type="ARBA" id="ARBA00022679"/>
    </source>
</evidence>
<organism evidence="4 5">
    <name type="scientific">Sphingomonas quercus</name>
    <dbReference type="NCBI Taxonomy" id="2842451"/>
    <lineage>
        <taxon>Bacteria</taxon>
        <taxon>Pseudomonadati</taxon>
        <taxon>Pseudomonadota</taxon>
        <taxon>Alphaproteobacteria</taxon>
        <taxon>Sphingomonadales</taxon>
        <taxon>Sphingomonadaceae</taxon>
        <taxon>Sphingomonas</taxon>
    </lineage>
</organism>
<gene>
    <name evidence="4" type="primary">kdsB</name>
    <name evidence="4" type="ORF">KOF26_04705</name>
</gene>
<dbReference type="PANTHER" id="PTHR42866">
    <property type="entry name" value="3-DEOXY-MANNO-OCTULOSONATE CYTIDYLYLTRANSFERASE"/>
    <property type="match status" value="1"/>
</dbReference>
<dbReference type="PANTHER" id="PTHR42866:SF2">
    <property type="entry name" value="3-DEOXY-MANNO-OCTULOSONATE CYTIDYLYLTRANSFERASE, MITOCHONDRIAL"/>
    <property type="match status" value="1"/>
</dbReference>
<keyword evidence="1 4" id="KW-0808">Transferase</keyword>
<dbReference type="NCBIfam" id="NF003952">
    <property type="entry name" value="PRK05450.1-5"/>
    <property type="match status" value="1"/>
</dbReference>
<evidence type="ECO:0000313" key="4">
    <source>
        <dbReference type="EMBL" id="MBU3077160.1"/>
    </source>
</evidence>
<dbReference type="GO" id="GO:0008690">
    <property type="term" value="F:3-deoxy-manno-octulosonate cytidylyltransferase activity"/>
    <property type="evidence" value="ECO:0007669"/>
    <property type="project" value="UniProtKB-EC"/>
</dbReference>
<comment type="caution">
    <text evidence="4">The sequence shown here is derived from an EMBL/GenBank/DDBJ whole genome shotgun (WGS) entry which is preliminary data.</text>
</comment>
<dbReference type="InterPro" id="IPR003329">
    <property type="entry name" value="Cytidylyl_trans"/>
</dbReference>
<evidence type="ECO:0000256" key="3">
    <source>
        <dbReference type="ARBA" id="ARBA00022985"/>
    </source>
</evidence>
<evidence type="ECO:0000313" key="5">
    <source>
        <dbReference type="Proteomes" id="UP000776276"/>
    </source>
</evidence>
<sequence length="280" mass="29102">MFRWASSTSTISSGSTLSDQPFAIVIPARFASTRYPGKPLVPLNGKSLIQRSWEAAMAVPGCATVIIATDDERIAQAARAFGATVAMTPEACANGTERCAAALSAIADDIDIIVNLQGDAPLTPPWFITAIVARLVADAAAAMATPVVRATPAVHGRLLADQAAGRVGGTTAAVSAGGRALYFSKAVIPHVPEKQRGDPGLPVFLHIGAYAYRRAGLAAYVAAPVSALELLEGLEQLRFLDADLPVAVAEVDPRGRDMWELNNPQDIAPIEAALTALGIA</sequence>
<keyword evidence="5" id="KW-1185">Reference proteome</keyword>
<keyword evidence="3" id="KW-0448">Lipopolysaccharide biosynthesis</keyword>
<name>A0ABS6BFT8_9SPHN</name>
<dbReference type="Pfam" id="PF02348">
    <property type="entry name" value="CTP_transf_3"/>
    <property type="match status" value="1"/>
</dbReference>